<accession>A0AAD8ACR3</accession>
<dbReference type="PANTHER" id="PTHR43943">
    <property type="entry name" value="DEHYDROGENASE/REDUCTASE (SDR FAMILY) MEMBER 4"/>
    <property type="match status" value="1"/>
</dbReference>
<dbReference type="GO" id="GO:0004090">
    <property type="term" value="F:carbonyl reductase (NADPH) activity"/>
    <property type="evidence" value="ECO:0007669"/>
    <property type="project" value="TreeGrafter"/>
</dbReference>
<keyword evidence="5" id="KW-1185">Reference proteome</keyword>
<feature type="non-terminal residue" evidence="4">
    <location>
        <position position="1"/>
    </location>
</feature>
<dbReference type="PRINTS" id="PR00081">
    <property type="entry name" value="GDHRDH"/>
</dbReference>
<comment type="similarity">
    <text evidence="1 3">Belongs to the short-chain dehydrogenases/reductases (SDR) family.</text>
</comment>
<evidence type="ECO:0000256" key="3">
    <source>
        <dbReference type="RuleBase" id="RU000363"/>
    </source>
</evidence>
<keyword evidence="2" id="KW-0560">Oxidoreductase</keyword>
<dbReference type="PROSITE" id="PS00061">
    <property type="entry name" value="ADH_SHORT"/>
    <property type="match status" value="1"/>
</dbReference>
<dbReference type="FunFam" id="3.40.50.720:FF:000084">
    <property type="entry name" value="Short-chain dehydrogenase reductase"/>
    <property type="match status" value="1"/>
</dbReference>
<protein>
    <recommendedName>
        <fullName evidence="6">Dehydrogenase/reductase SDR family member 4</fullName>
    </recommendedName>
</protein>
<evidence type="ECO:0008006" key="6">
    <source>
        <dbReference type="Google" id="ProtNLM"/>
    </source>
</evidence>
<dbReference type="InterPro" id="IPR002347">
    <property type="entry name" value="SDR_fam"/>
</dbReference>
<dbReference type="InterPro" id="IPR020904">
    <property type="entry name" value="Sc_DH/Rdtase_CS"/>
</dbReference>
<dbReference type="PRINTS" id="PR00080">
    <property type="entry name" value="SDRFAMILY"/>
</dbReference>
<dbReference type="PANTHER" id="PTHR43943:SF2">
    <property type="entry name" value="DEHYDROGENASE_REDUCTASE 4"/>
    <property type="match status" value="1"/>
</dbReference>
<evidence type="ECO:0000313" key="4">
    <source>
        <dbReference type="EMBL" id="KAJ9596569.1"/>
    </source>
</evidence>
<sequence>MERFTRMSSTSSGSKLKGKVAIVTASTDGIGFAIAERLASDGASVVVSSRKEKNVCNAVEKLKADGYSVSGVVCHVGKADDRKKLIEEAQNKYGGIDILVSNAAVNPGVGPVLESPEDVWDKIFDINVKSAYLLSKEVLPHLRKRGGGSIVYISSIAGFQPLELLGVYSVSKTALLGLTKVAAKDVAQENIRVNCVAPGIVITRFSEALRQTKESVDAILQNVPMGRMAEPKEIAGVVSFLVSDDASYITGETIIASGGMQSRLYSIIIDNNQRLPRLCKEEECDRNKRLVGHKLIIMERFTRMASTSSGSRLKGKVAIVTASTDGIGFAIAERLASDGASVVVSSRKEKNVSNAVEKLKADGYSVSGIVCHVGKADDRKKLIEEALNKFGGIDILVSNAAVNPGVGPVLE</sequence>
<organism evidence="4 5">
    <name type="scientific">Diploptera punctata</name>
    <name type="common">Pacific beetle cockroach</name>
    <dbReference type="NCBI Taxonomy" id="6984"/>
    <lineage>
        <taxon>Eukaryota</taxon>
        <taxon>Metazoa</taxon>
        <taxon>Ecdysozoa</taxon>
        <taxon>Arthropoda</taxon>
        <taxon>Hexapoda</taxon>
        <taxon>Insecta</taxon>
        <taxon>Pterygota</taxon>
        <taxon>Neoptera</taxon>
        <taxon>Polyneoptera</taxon>
        <taxon>Dictyoptera</taxon>
        <taxon>Blattodea</taxon>
        <taxon>Blaberoidea</taxon>
        <taxon>Blaberidae</taxon>
        <taxon>Diplopterinae</taxon>
        <taxon>Diploptera</taxon>
    </lineage>
</organism>
<comment type="caution">
    <text evidence="4">The sequence shown here is derived from an EMBL/GenBank/DDBJ whole genome shotgun (WGS) entry which is preliminary data.</text>
</comment>
<gene>
    <name evidence="4" type="ORF">L9F63_012402</name>
</gene>
<reference evidence="4" key="2">
    <citation type="submission" date="2023-05" db="EMBL/GenBank/DDBJ databases">
        <authorList>
            <person name="Fouks B."/>
        </authorList>
    </citation>
    <scope>NUCLEOTIDE SEQUENCE</scope>
    <source>
        <strain evidence="4">Stay&amp;Tobe</strain>
        <tissue evidence="4">Testes</tissue>
    </source>
</reference>
<reference evidence="4" key="1">
    <citation type="journal article" date="2023" name="IScience">
        <title>Live-bearing cockroach genome reveals convergent evolutionary mechanisms linked to viviparity in insects and beyond.</title>
        <authorList>
            <person name="Fouks B."/>
            <person name="Harrison M.C."/>
            <person name="Mikhailova A.A."/>
            <person name="Marchal E."/>
            <person name="English S."/>
            <person name="Carruthers M."/>
            <person name="Jennings E.C."/>
            <person name="Chiamaka E.L."/>
            <person name="Frigard R.A."/>
            <person name="Pippel M."/>
            <person name="Attardo G.M."/>
            <person name="Benoit J.B."/>
            <person name="Bornberg-Bauer E."/>
            <person name="Tobe S.S."/>
        </authorList>
    </citation>
    <scope>NUCLEOTIDE SEQUENCE</scope>
    <source>
        <strain evidence="4">Stay&amp;Tobe</strain>
    </source>
</reference>
<dbReference type="Pfam" id="PF00106">
    <property type="entry name" value="adh_short"/>
    <property type="match status" value="1"/>
</dbReference>
<dbReference type="EMBL" id="JASPKZ010001980">
    <property type="protein sequence ID" value="KAJ9596569.1"/>
    <property type="molecule type" value="Genomic_DNA"/>
</dbReference>
<dbReference type="Proteomes" id="UP001233999">
    <property type="component" value="Unassembled WGS sequence"/>
</dbReference>
<dbReference type="InterPro" id="IPR036291">
    <property type="entry name" value="NAD(P)-bd_dom_sf"/>
</dbReference>
<proteinExistence type="inferred from homology"/>
<dbReference type="Pfam" id="PF13561">
    <property type="entry name" value="adh_short_C2"/>
    <property type="match status" value="1"/>
</dbReference>
<dbReference type="SUPFAM" id="SSF51735">
    <property type="entry name" value="NAD(P)-binding Rossmann-fold domains"/>
    <property type="match status" value="2"/>
</dbReference>
<evidence type="ECO:0000256" key="2">
    <source>
        <dbReference type="ARBA" id="ARBA00023002"/>
    </source>
</evidence>
<dbReference type="NCBIfam" id="NF005559">
    <property type="entry name" value="PRK07231.1"/>
    <property type="match status" value="1"/>
</dbReference>
<name>A0AAD8ACR3_DIPPU</name>
<dbReference type="AlphaFoldDB" id="A0AAD8ACR3"/>
<dbReference type="Gene3D" id="3.40.50.720">
    <property type="entry name" value="NAD(P)-binding Rossmann-like Domain"/>
    <property type="match status" value="2"/>
</dbReference>
<evidence type="ECO:0000313" key="5">
    <source>
        <dbReference type="Proteomes" id="UP001233999"/>
    </source>
</evidence>
<evidence type="ECO:0000256" key="1">
    <source>
        <dbReference type="ARBA" id="ARBA00006484"/>
    </source>
</evidence>